<dbReference type="SUPFAM" id="SSF53850">
    <property type="entry name" value="Periplasmic binding protein-like II"/>
    <property type="match status" value="1"/>
</dbReference>
<dbReference type="InterPro" id="IPR005119">
    <property type="entry name" value="LysR_subst-bd"/>
</dbReference>
<dbReference type="Gene3D" id="1.10.10.10">
    <property type="entry name" value="Winged helix-like DNA-binding domain superfamily/Winged helix DNA-binding domain"/>
    <property type="match status" value="1"/>
</dbReference>
<reference evidence="7" key="1">
    <citation type="submission" date="2016-10" db="EMBL/GenBank/DDBJ databases">
        <authorList>
            <person name="Varghese N."/>
            <person name="Submissions S."/>
        </authorList>
    </citation>
    <scope>NUCLEOTIDE SEQUENCE [LARGE SCALE GENOMIC DNA]</scope>
    <source>
        <strain evidence="7">DSM 16477</strain>
    </source>
</reference>
<feature type="domain" description="HTH lysR-type" evidence="5">
    <location>
        <begin position="8"/>
        <end position="65"/>
    </location>
</feature>
<dbReference type="InterPro" id="IPR058163">
    <property type="entry name" value="LysR-type_TF_proteobact-type"/>
</dbReference>
<dbReference type="OrthoDB" id="9798121at2"/>
<evidence type="ECO:0000256" key="3">
    <source>
        <dbReference type="ARBA" id="ARBA00023125"/>
    </source>
</evidence>
<evidence type="ECO:0000259" key="5">
    <source>
        <dbReference type="PROSITE" id="PS50931"/>
    </source>
</evidence>
<evidence type="ECO:0000313" key="6">
    <source>
        <dbReference type="EMBL" id="SDG00577.1"/>
    </source>
</evidence>
<evidence type="ECO:0000313" key="7">
    <source>
        <dbReference type="Proteomes" id="UP000199399"/>
    </source>
</evidence>
<accession>A0A1G7QPV4</accession>
<dbReference type="EMBL" id="FNBP01000004">
    <property type="protein sequence ID" value="SDG00577.1"/>
    <property type="molecule type" value="Genomic_DNA"/>
</dbReference>
<dbReference type="CDD" id="cd05466">
    <property type="entry name" value="PBP2_LTTR_substrate"/>
    <property type="match status" value="1"/>
</dbReference>
<dbReference type="PROSITE" id="PS50931">
    <property type="entry name" value="HTH_LYSR"/>
    <property type="match status" value="1"/>
</dbReference>
<dbReference type="GO" id="GO:0006351">
    <property type="term" value="P:DNA-templated transcription"/>
    <property type="evidence" value="ECO:0007669"/>
    <property type="project" value="TreeGrafter"/>
</dbReference>
<dbReference type="Gene3D" id="3.40.190.290">
    <property type="match status" value="1"/>
</dbReference>
<dbReference type="Pfam" id="PF03466">
    <property type="entry name" value="LysR_substrate"/>
    <property type="match status" value="1"/>
</dbReference>
<dbReference type="STRING" id="218672.SAMN04489759_104135"/>
<dbReference type="GO" id="GO:0043565">
    <property type="term" value="F:sequence-specific DNA binding"/>
    <property type="evidence" value="ECO:0007669"/>
    <property type="project" value="TreeGrafter"/>
</dbReference>
<dbReference type="InterPro" id="IPR036388">
    <property type="entry name" value="WH-like_DNA-bd_sf"/>
</dbReference>
<evidence type="ECO:0000256" key="4">
    <source>
        <dbReference type="ARBA" id="ARBA00023163"/>
    </source>
</evidence>
<dbReference type="GO" id="GO:0003700">
    <property type="term" value="F:DNA-binding transcription factor activity"/>
    <property type="evidence" value="ECO:0007669"/>
    <property type="project" value="InterPro"/>
</dbReference>
<comment type="similarity">
    <text evidence="1">Belongs to the LysR transcriptional regulatory family.</text>
</comment>
<name>A0A1G7QPV4_9RHOB</name>
<dbReference type="PRINTS" id="PR00039">
    <property type="entry name" value="HTHLYSR"/>
</dbReference>
<dbReference type="PANTHER" id="PTHR30537">
    <property type="entry name" value="HTH-TYPE TRANSCRIPTIONAL REGULATOR"/>
    <property type="match status" value="1"/>
</dbReference>
<gene>
    <name evidence="6" type="ORF">SAMN04489759_104135</name>
</gene>
<evidence type="ECO:0000256" key="2">
    <source>
        <dbReference type="ARBA" id="ARBA00023015"/>
    </source>
</evidence>
<evidence type="ECO:0000256" key="1">
    <source>
        <dbReference type="ARBA" id="ARBA00009437"/>
    </source>
</evidence>
<keyword evidence="3 6" id="KW-0238">DNA-binding</keyword>
<dbReference type="AlphaFoldDB" id="A0A1G7QPV4"/>
<protein>
    <submittedName>
        <fullName evidence="6">DNA-binding transcriptional regulator, LysR family</fullName>
    </submittedName>
</protein>
<dbReference type="PANTHER" id="PTHR30537:SF3">
    <property type="entry name" value="TRANSCRIPTIONAL REGULATORY PROTEIN"/>
    <property type="match status" value="1"/>
</dbReference>
<dbReference type="Pfam" id="PF00126">
    <property type="entry name" value="HTH_1"/>
    <property type="match status" value="1"/>
</dbReference>
<organism evidence="6 7">
    <name type="scientific">Sulfitobacter delicatus</name>
    <dbReference type="NCBI Taxonomy" id="218672"/>
    <lineage>
        <taxon>Bacteria</taxon>
        <taxon>Pseudomonadati</taxon>
        <taxon>Pseudomonadota</taxon>
        <taxon>Alphaproteobacteria</taxon>
        <taxon>Rhodobacterales</taxon>
        <taxon>Roseobacteraceae</taxon>
        <taxon>Sulfitobacter</taxon>
    </lineage>
</organism>
<keyword evidence="4" id="KW-0804">Transcription</keyword>
<dbReference type="Proteomes" id="UP000199399">
    <property type="component" value="Unassembled WGS sequence"/>
</dbReference>
<dbReference type="InterPro" id="IPR036390">
    <property type="entry name" value="WH_DNA-bd_sf"/>
</dbReference>
<proteinExistence type="inferred from homology"/>
<dbReference type="InterPro" id="IPR000847">
    <property type="entry name" value="LysR_HTH_N"/>
</dbReference>
<keyword evidence="7" id="KW-1185">Reference proteome</keyword>
<dbReference type="RefSeq" id="WP_093741489.1">
    <property type="nucleotide sequence ID" value="NZ_FNBP01000004.1"/>
</dbReference>
<keyword evidence="2" id="KW-0805">Transcription regulation</keyword>
<sequence length="298" mass="33000">MEGSLISLDWSLVRGFLAVADTGSLSGAARLLGISQPTLGRQVKTVEAQLGVELFHRRPKGFELTETGAALIEPARAMQEAAHRIALTASGRSAGLSGTVRITASLAMSMYHLPDVVADIRRAEPDIQIDLVPSDSTSNLLFREADIAVRMYRPRQLDLVTRHLGDIELGIFGSQDYFERRGRPETLEDLLSHDFVGYDTKPEILDGFRTAGIKLSRQWFATRCDNDAVYWELVRAGCGLGFVHAGVGRGWPGMEEVELDLLLPRLPVWLTTHEAMRHTPRLRRVWEMLADGLAKVTA</sequence>
<dbReference type="SUPFAM" id="SSF46785">
    <property type="entry name" value="Winged helix' DNA-binding domain"/>
    <property type="match status" value="1"/>
</dbReference>